<evidence type="ECO:0000256" key="5">
    <source>
        <dbReference type="ARBA" id="ARBA00023136"/>
    </source>
</evidence>
<reference evidence="7" key="1">
    <citation type="journal article" date="2021" name="PeerJ">
        <title>Extensive microbial diversity within the chicken gut microbiome revealed by metagenomics and culture.</title>
        <authorList>
            <person name="Gilroy R."/>
            <person name="Ravi A."/>
            <person name="Getino M."/>
            <person name="Pursley I."/>
            <person name="Horton D.L."/>
            <person name="Alikhan N.F."/>
            <person name="Baker D."/>
            <person name="Gharbi K."/>
            <person name="Hall N."/>
            <person name="Watson M."/>
            <person name="Adriaenssens E.M."/>
            <person name="Foster-Nyarko E."/>
            <person name="Jarju S."/>
            <person name="Secka A."/>
            <person name="Antonio M."/>
            <person name="Oren A."/>
            <person name="Chaudhuri R.R."/>
            <person name="La Ragione R."/>
            <person name="Hildebrand F."/>
            <person name="Pallen M.J."/>
        </authorList>
    </citation>
    <scope>NUCLEOTIDE SEQUENCE</scope>
    <source>
        <strain evidence="7">CHK169-4300</strain>
    </source>
</reference>
<feature type="transmembrane region" description="Helical" evidence="6">
    <location>
        <begin position="12"/>
        <end position="32"/>
    </location>
</feature>
<dbReference type="InterPro" id="IPR050833">
    <property type="entry name" value="Poly_Biosynth_Transport"/>
</dbReference>
<dbReference type="PANTHER" id="PTHR30250">
    <property type="entry name" value="PST FAMILY PREDICTED COLANIC ACID TRANSPORTER"/>
    <property type="match status" value="1"/>
</dbReference>
<keyword evidence="4 6" id="KW-1133">Transmembrane helix</keyword>
<proteinExistence type="predicted"/>
<gene>
    <name evidence="7" type="ORF">H9808_06325</name>
</gene>
<keyword evidence="5 6" id="KW-0472">Membrane</keyword>
<evidence type="ECO:0000313" key="7">
    <source>
        <dbReference type="EMBL" id="HIZ71364.1"/>
    </source>
</evidence>
<evidence type="ECO:0000256" key="6">
    <source>
        <dbReference type="SAM" id="Phobius"/>
    </source>
</evidence>
<feature type="non-terminal residue" evidence="7">
    <location>
        <position position="73"/>
    </location>
</feature>
<organism evidence="7 8">
    <name type="scientific">Candidatus Atopostipes pullistercoris</name>
    <dbReference type="NCBI Taxonomy" id="2838467"/>
    <lineage>
        <taxon>Bacteria</taxon>
        <taxon>Bacillati</taxon>
        <taxon>Bacillota</taxon>
        <taxon>Bacilli</taxon>
        <taxon>Lactobacillales</taxon>
        <taxon>Carnobacteriaceae</taxon>
        <taxon>Atopostipes</taxon>
    </lineage>
</organism>
<dbReference type="EMBL" id="DXAZ01000101">
    <property type="protein sequence ID" value="HIZ71364.1"/>
    <property type="molecule type" value="Genomic_DNA"/>
</dbReference>
<evidence type="ECO:0000256" key="2">
    <source>
        <dbReference type="ARBA" id="ARBA00022475"/>
    </source>
</evidence>
<comment type="caution">
    <text evidence="7">The sequence shown here is derived from an EMBL/GenBank/DDBJ whole genome shotgun (WGS) entry which is preliminary data.</text>
</comment>
<evidence type="ECO:0000256" key="3">
    <source>
        <dbReference type="ARBA" id="ARBA00022692"/>
    </source>
</evidence>
<accession>A0A9D2JZ72</accession>
<dbReference type="Proteomes" id="UP000824106">
    <property type="component" value="Unassembled WGS sequence"/>
</dbReference>
<dbReference type="GO" id="GO:0005886">
    <property type="term" value="C:plasma membrane"/>
    <property type="evidence" value="ECO:0007669"/>
    <property type="project" value="UniProtKB-SubCell"/>
</dbReference>
<reference evidence="7" key="2">
    <citation type="submission" date="2021-04" db="EMBL/GenBank/DDBJ databases">
        <authorList>
            <person name="Gilroy R."/>
        </authorList>
    </citation>
    <scope>NUCLEOTIDE SEQUENCE</scope>
    <source>
        <strain evidence="7">CHK169-4300</strain>
    </source>
</reference>
<dbReference type="PANTHER" id="PTHR30250:SF11">
    <property type="entry name" value="O-ANTIGEN TRANSPORTER-RELATED"/>
    <property type="match status" value="1"/>
</dbReference>
<evidence type="ECO:0000256" key="1">
    <source>
        <dbReference type="ARBA" id="ARBA00004651"/>
    </source>
</evidence>
<comment type="subcellular location">
    <subcellularLocation>
        <location evidence="1">Cell membrane</location>
        <topology evidence="1">Multi-pass membrane protein</topology>
    </subcellularLocation>
</comment>
<dbReference type="AlphaFoldDB" id="A0A9D2JZ72"/>
<feature type="transmembrane region" description="Helical" evidence="6">
    <location>
        <begin position="44"/>
        <end position="67"/>
    </location>
</feature>
<keyword evidence="2" id="KW-1003">Cell membrane</keyword>
<evidence type="ECO:0000313" key="8">
    <source>
        <dbReference type="Proteomes" id="UP000824106"/>
    </source>
</evidence>
<keyword evidence="3 6" id="KW-0812">Transmembrane</keyword>
<protein>
    <submittedName>
        <fullName evidence="7">Oligosaccharide flippase family protein</fullName>
    </submittedName>
</protein>
<sequence>MKSKINQLKVGVILSYISRIITVVVGLIYTPIMIRLLGQNEYGLYNIAASTISYLGILNFGFGSAYMRFYSRY</sequence>
<evidence type="ECO:0000256" key="4">
    <source>
        <dbReference type="ARBA" id="ARBA00022989"/>
    </source>
</evidence>
<name>A0A9D2JZ72_9LACT</name>